<dbReference type="InterPro" id="IPR018873">
    <property type="entry name" value="KilA-N_DNA-bd_domain"/>
</dbReference>
<evidence type="ECO:0000313" key="5">
    <source>
        <dbReference type="Proteomes" id="UP000245838"/>
    </source>
</evidence>
<dbReference type="STRING" id="343509.SG2363"/>
<evidence type="ECO:0000313" key="3">
    <source>
        <dbReference type="EMBL" id="CRL46720.1"/>
    </source>
</evidence>
<keyword evidence="4" id="KW-1185">Reference proteome</keyword>
<dbReference type="Proteomes" id="UP000001932">
    <property type="component" value="Chromosome"/>
</dbReference>
<dbReference type="AlphaFoldDB" id="Q2NQD7"/>
<feature type="domain" description="KilA-N DNA-binding" evidence="1">
    <location>
        <begin position="13"/>
        <end position="97"/>
    </location>
</feature>
<sequence>MTQIITIQNTQLPVIEYQGQSVITTELLAQGYGAEVDSIRQNFKRNKNRFIEGKHYFQIEGEELNVLCVTYSHAQISSKVRYLTLWTERGASRHAKMLETDQAWEWYEALEDNYFRLREQKSPVELGLPNFLDPAEAAIAWGQERKTVQLISFERDQAIRTKAEIGSRREATAMATASVVVRERNKLAARLGECTRHATVLAVMNKTGKEYPWRPLRKWCADHDVAVIRIPDARYGSVNAWPIPFTVSICLNCLVR</sequence>
<dbReference type="EMBL" id="AP008232">
    <property type="protein sequence ID" value="BAE75638.1"/>
    <property type="molecule type" value="Genomic_DNA"/>
</dbReference>
<dbReference type="eggNOG" id="COG3646">
    <property type="taxonomic scope" value="Bacteria"/>
</dbReference>
<dbReference type="EMBL" id="LN854557">
    <property type="protein sequence ID" value="CRL46720.1"/>
    <property type="molecule type" value="Genomic_DNA"/>
</dbReference>
<evidence type="ECO:0000313" key="4">
    <source>
        <dbReference type="Proteomes" id="UP000001932"/>
    </source>
</evidence>
<dbReference type="HOGENOM" id="CLU_046670_14_1_6"/>
<reference evidence="3 5" key="2">
    <citation type="submission" date="2015-05" db="EMBL/GenBank/DDBJ databases">
        <authorList>
            <person name="Goodhead I."/>
        </authorList>
    </citation>
    <scope>NUCLEOTIDE SEQUENCE [LARGE SCALE GENOMIC DNA]</scope>
    <source>
        <strain evidence="3">B4</strain>
        <strain evidence="5">morsitans</strain>
    </source>
</reference>
<dbReference type="OrthoDB" id="5574448at2"/>
<gene>
    <name evidence="2" type="ordered locus">SG2363</name>
    <name evidence="3" type="ORF">SGGMMB4_05575</name>
</gene>
<evidence type="ECO:0000259" key="1">
    <source>
        <dbReference type="Pfam" id="PF10543"/>
    </source>
</evidence>
<dbReference type="Proteomes" id="UP000245838">
    <property type="component" value="Chromosome sggmmb4_Chromosome"/>
</dbReference>
<name>Q2NQD7_SODGM</name>
<evidence type="ECO:0000313" key="2">
    <source>
        <dbReference type="EMBL" id="BAE75638.1"/>
    </source>
</evidence>
<protein>
    <submittedName>
        <fullName evidence="2">Hypothetical phage protein</fullName>
    </submittedName>
    <submittedName>
        <fullName evidence="3">ORF6N domain protein</fullName>
    </submittedName>
</protein>
<dbReference type="KEGG" id="sgl:SG2363"/>
<reference evidence="2 4" key="1">
    <citation type="journal article" date="2006" name="Genome Res.">
        <title>Massive genome erosion and functional adaptations provide insights into the symbiotic lifestyle of Sodalis glossinidius in the tsetse host.</title>
        <authorList>
            <person name="Toh H."/>
            <person name="Weiss B.L."/>
            <person name="Perkin S.A.H."/>
            <person name="Yamashita A."/>
            <person name="Oshima K."/>
            <person name="Hattori M."/>
            <person name="Aksoy S."/>
        </authorList>
    </citation>
    <scope>NUCLEOTIDE SEQUENCE [LARGE SCALE GENOMIC DNA]</scope>
    <source>
        <strain evidence="4">morsitans</strain>
        <strain evidence="2">Morsitans</strain>
    </source>
</reference>
<accession>Q2NQD7</accession>
<dbReference type="Pfam" id="PF10543">
    <property type="entry name" value="ORF6N"/>
    <property type="match status" value="1"/>
</dbReference>
<organism evidence="2 4">
    <name type="scientific">Sodalis glossinidius (strain morsitans)</name>
    <dbReference type="NCBI Taxonomy" id="343509"/>
    <lineage>
        <taxon>Bacteria</taxon>
        <taxon>Pseudomonadati</taxon>
        <taxon>Pseudomonadota</taxon>
        <taxon>Gammaproteobacteria</taxon>
        <taxon>Enterobacterales</taxon>
        <taxon>Bruguierivoracaceae</taxon>
        <taxon>Sodalis</taxon>
    </lineage>
</organism>
<proteinExistence type="predicted"/>
<dbReference type="RefSeq" id="WP_011412169.1">
    <property type="nucleotide sequence ID" value="NC_007712.1"/>
</dbReference>